<evidence type="ECO:0000313" key="3">
    <source>
        <dbReference type="Proteomes" id="UP001178508"/>
    </source>
</evidence>
<dbReference type="EMBL" id="OY660875">
    <property type="protein sequence ID" value="CAJ1069657.1"/>
    <property type="molecule type" value="Genomic_DNA"/>
</dbReference>
<name>A0AAV1G844_XYRNO</name>
<feature type="compositionally biased region" description="Basic and acidic residues" evidence="1">
    <location>
        <begin position="1"/>
        <end position="20"/>
    </location>
</feature>
<gene>
    <name evidence="2" type="ORF">XNOV1_A039420</name>
</gene>
<dbReference type="Proteomes" id="UP001178508">
    <property type="component" value="Chromosome 12"/>
</dbReference>
<sequence length="117" mass="13934">MDISEEGKEGGVRGQTKESQTEEAMDIEESRLRANMIQTENKVGEEEEQEKMMDQRQGPEMLKRKDWKTHRPEAYDRKSSKEKHKRQSFKMTIKREQEESLILSSRSEQEEELMEIN</sequence>
<dbReference type="AlphaFoldDB" id="A0AAV1G844"/>
<proteinExistence type="predicted"/>
<organism evidence="2 3">
    <name type="scientific">Xyrichtys novacula</name>
    <name type="common">Pearly razorfish</name>
    <name type="synonym">Hemipteronotus novacula</name>
    <dbReference type="NCBI Taxonomy" id="13765"/>
    <lineage>
        <taxon>Eukaryota</taxon>
        <taxon>Metazoa</taxon>
        <taxon>Chordata</taxon>
        <taxon>Craniata</taxon>
        <taxon>Vertebrata</taxon>
        <taxon>Euteleostomi</taxon>
        <taxon>Actinopterygii</taxon>
        <taxon>Neopterygii</taxon>
        <taxon>Teleostei</taxon>
        <taxon>Neoteleostei</taxon>
        <taxon>Acanthomorphata</taxon>
        <taxon>Eupercaria</taxon>
        <taxon>Labriformes</taxon>
        <taxon>Labridae</taxon>
        <taxon>Xyrichtys</taxon>
    </lineage>
</organism>
<feature type="compositionally biased region" description="Basic and acidic residues" evidence="1">
    <location>
        <begin position="61"/>
        <end position="79"/>
    </location>
</feature>
<reference evidence="2" key="1">
    <citation type="submission" date="2023-08" db="EMBL/GenBank/DDBJ databases">
        <authorList>
            <person name="Alioto T."/>
            <person name="Alioto T."/>
            <person name="Gomez Garrido J."/>
        </authorList>
    </citation>
    <scope>NUCLEOTIDE SEQUENCE</scope>
</reference>
<evidence type="ECO:0000313" key="2">
    <source>
        <dbReference type="EMBL" id="CAJ1069657.1"/>
    </source>
</evidence>
<protein>
    <submittedName>
        <fullName evidence="2">Uncharacterized protein</fullName>
    </submittedName>
</protein>
<evidence type="ECO:0000256" key="1">
    <source>
        <dbReference type="SAM" id="MobiDB-lite"/>
    </source>
</evidence>
<keyword evidence="3" id="KW-1185">Reference proteome</keyword>
<feature type="region of interest" description="Disordered" evidence="1">
    <location>
        <begin position="1"/>
        <end position="117"/>
    </location>
</feature>
<accession>A0AAV1G844</accession>